<accession>A0ABS2UJG8</accession>
<evidence type="ECO:0000256" key="2">
    <source>
        <dbReference type="ARBA" id="ARBA00011006"/>
    </source>
</evidence>
<proteinExistence type="inferred from homology"/>
<dbReference type="EMBL" id="JAFEJA010000001">
    <property type="protein sequence ID" value="MBM9617687.1"/>
    <property type="molecule type" value="Genomic_DNA"/>
</dbReference>
<keyword evidence="5 7" id="KW-1133">Transmembrane helix</keyword>
<feature type="transmembrane region" description="Helical" evidence="7">
    <location>
        <begin position="66"/>
        <end position="84"/>
    </location>
</feature>
<reference evidence="8 9" key="1">
    <citation type="journal article" date="2016" name="Arch. Microbiol.">
        <title>Streptomyces zhihengii sp. nov., isolated from rhizospheric soil of Psammosilene tunicoides.</title>
        <authorList>
            <person name="Huang M.J."/>
            <person name="Fei J.J."/>
            <person name="Salam N."/>
            <person name="Kim C.J."/>
            <person name="Hozzein W.N."/>
            <person name="Xiao M."/>
            <person name="Huang H.Q."/>
            <person name="Li W.J."/>
        </authorList>
    </citation>
    <scope>NUCLEOTIDE SEQUENCE [LARGE SCALE GENOMIC DNA]</scope>
    <source>
        <strain evidence="8 9">YIM T102</strain>
    </source>
</reference>
<evidence type="ECO:0000256" key="1">
    <source>
        <dbReference type="ARBA" id="ARBA00004651"/>
    </source>
</evidence>
<feature type="transmembrane region" description="Helical" evidence="7">
    <location>
        <begin position="31"/>
        <end position="54"/>
    </location>
</feature>
<keyword evidence="3" id="KW-1003">Cell membrane</keyword>
<dbReference type="PANTHER" id="PTHR33884">
    <property type="entry name" value="UPF0410 PROTEIN YMGE"/>
    <property type="match status" value="1"/>
</dbReference>
<comment type="caution">
    <text evidence="8">The sequence shown here is derived from an EMBL/GenBank/DDBJ whole genome shotgun (WGS) entry which is preliminary data.</text>
</comment>
<dbReference type="RefSeq" id="WP_205372038.1">
    <property type="nucleotide sequence ID" value="NZ_JAFEJA010000001.1"/>
</dbReference>
<name>A0ABS2UJG8_9ACTN</name>
<dbReference type="InterPro" id="IPR007341">
    <property type="entry name" value="Transgly_assoc"/>
</dbReference>
<keyword evidence="6 7" id="KW-0472">Membrane</keyword>
<keyword evidence="9" id="KW-1185">Reference proteome</keyword>
<dbReference type="PANTHER" id="PTHR33884:SF3">
    <property type="entry name" value="UPF0410 PROTEIN YMGE"/>
    <property type="match status" value="1"/>
</dbReference>
<evidence type="ECO:0000256" key="5">
    <source>
        <dbReference type="ARBA" id="ARBA00022989"/>
    </source>
</evidence>
<evidence type="ECO:0000256" key="7">
    <source>
        <dbReference type="SAM" id="Phobius"/>
    </source>
</evidence>
<protein>
    <submittedName>
        <fullName evidence="8">GlsB/YeaQ/YmgE family stress response membrane protein</fullName>
    </submittedName>
</protein>
<evidence type="ECO:0000313" key="9">
    <source>
        <dbReference type="Proteomes" id="UP000664109"/>
    </source>
</evidence>
<evidence type="ECO:0000256" key="6">
    <source>
        <dbReference type="ARBA" id="ARBA00023136"/>
    </source>
</evidence>
<feature type="transmembrane region" description="Helical" evidence="7">
    <location>
        <begin position="6"/>
        <end position="24"/>
    </location>
</feature>
<keyword evidence="4 7" id="KW-0812">Transmembrane</keyword>
<gene>
    <name evidence="8" type="ORF">JE024_02835</name>
</gene>
<evidence type="ECO:0000313" key="8">
    <source>
        <dbReference type="EMBL" id="MBM9617687.1"/>
    </source>
</evidence>
<evidence type="ECO:0000256" key="4">
    <source>
        <dbReference type="ARBA" id="ARBA00022692"/>
    </source>
</evidence>
<organism evidence="8 9">
    <name type="scientific">Streptomyces zhihengii</name>
    <dbReference type="NCBI Taxonomy" id="1818004"/>
    <lineage>
        <taxon>Bacteria</taxon>
        <taxon>Bacillati</taxon>
        <taxon>Actinomycetota</taxon>
        <taxon>Actinomycetes</taxon>
        <taxon>Kitasatosporales</taxon>
        <taxon>Streptomycetaceae</taxon>
        <taxon>Streptomyces</taxon>
    </lineage>
</organism>
<sequence>MDVSGVLSALVAGTAVGALGRLLLPGHQHIGVLWTLVAGIAAALLGSLLAAAFGLGDGAGGDWLEFLIQVVVAGIAVAGLDRWLRASL</sequence>
<evidence type="ECO:0000256" key="3">
    <source>
        <dbReference type="ARBA" id="ARBA00022475"/>
    </source>
</evidence>
<comment type="subcellular location">
    <subcellularLocation>
        <location evidence="1">Cell membrane</location>
        <topology evidence="1">Multi-pass membrane protein</topology>
    </subcellularLocation>
</comment>
<comment type="similarity">
    <text evidence="2">Belongs to the UPF0410 family.</text>
</comment>
<dbReference type="Proteomes" id="UP000664109">
    <property type="component" value="Unassembled WGS sequence"/>
</dbReference>